<keyword evidence="1" id="KW-0472">Membrane</keyword>
<accession>A0A8S5T9R7</accession>
<evidence type="ECO:0000256" key="1">
    <source>
        <dbReference type="SAM" id="Phobius"/>
    </source>
</evidence>
<proteinExistence type="predicted"/>
<name>A0A8S5T9R7_9CAUD</name>
<feature type="transmembrane region" description="Helical" evidence="1">
    <location>
        <begin position="70"/>
        <end position="88"/>
    </location>
</feature>
<keyword evidence="1" id="KW-1133">Transmembrane helix</keyword>
<organism evidence="2">
    <name type="scientific">Siphoviridae sp. ctGz830</name>
    <dbReference type="NCBI Taxonomy" id="2827825"/>
    <lineage>
        <taxon>Viruses</taxon>
        <taxon>Duplodnaviria</taxon>
        <taxon>Heunggongvirae</taxon>
        <taxon>Uroviricota</taxon>
        <taxon>Caudoviricetes</taxon>
    </lineage>
</organism>
<protein>
    <submittedName>
        <fullName evidence="2">Uncharacterized protein</fullName>
    </submittedName>
</protein>
<evidence type="ECO:0000313" key="2">
    <source>
        <dbReference type="EMBL" id="DAF59990.1"/>
    </source>
</evidence>
<sequence length="118" mass="13763">MTEYERVLEAYKKLKDEDSKKELIKDKKYIEASKKLMFLIIALVFIVFIENMYLAYILKNVDLAKDTLDKVVLFSAPVLTALIVKSGFENIRKGKIREQIINRMDNVELGQEDFRNGV</sequence>
<keyword evidence="1" id="KW-0812">Transmembrane</keyword>
<dbReference type="EMBL" id="BK032780">
    <property type="protein sequence ID" value="DAF59990.1"/>
    <property type="molecule type" value="Genomic_DNA"/>
</dbReference>
<reference evidence="2" key="1">
    <citation type="journal article" date="2021" name="Proc. Natl. Acad. Sci. U.S.A.">
        <title>A Catalog of Tens of Thousands of Viruses from Human Metagenomes Reveals Hidden Associations with Chronic Diseases.</title>
        <authorList>
            <person name="Tisza M.J."/>
            <person name="Buck C.B."/>
        </authorList>
    </citation>
    <scope>NUCLEOTIDE SEQUENCE</scope>
    <source>
        <strain evidence="2">CtGz830</strain>
    </source>
</reference>
<feature type="transmembrane region" description="Helical" evidence="1">
    <location>
        <begin position="36"/>
        <end position="58"/>
    </location>
</feature>